<feature type="domain" description="DUF7379" evidence="2">
    <location>
        <begin position="239"/>
        <end position="328"/>
    </location>
</feature>
<protein>
    <submittedName>
        <fullName evidence="3">CHAT domain-containing protein</fullName>
    </submittedName>
</protein>
<proteinExistence type="predicted"/>
<dbReference type="InterPro" id="IPR024983">
    <property type="entry name" value="CHAT_dom"/>
</dbReference>
<dbReference type="Pfam" id="PF24096">
    <property type="entry name" value="DUF7379"/>
    <property type="match status" value="1"/>
</dbReference>
<name>A0A1T4XF50_9GAMM</name>
<dbReference type="Pfam" id="PF20308">
    <property type="entry name" value="TPR-S"/>
    <property type="match status" value="1"/>
</dbReference>
<dbReference type="OrthoDB" id="869379at2"/>
<organism evidence="3 4">
    <name type="scientific">Thiothrix eikelboomii</name>
    <dbReference type="NCBI Taxonomy" id="92487"/>
    <lineage>
        <taxon>Bacteria</taxon>
        <taxon>Pseudomonadati</taxon>
        <taxon>Pseudomonadota</taxon>
        <taxon>Gammaproteobacteria</taxon>
        <taxon>Thiotrichales</taxon>
        <taxon>Thiotrichaceae</taxon>
        <taxon>Thiothrix</taxon>
    </lineage>
</organism>
<evidence type="ECO:0000259" key="2">
    <source>
        <dbReference type="Pfam" id="PF24096"/>
    </source>
</evidence>
<gene>
    <name evidence="3" type="ORF">SAMN02745130_02854</name>
</gene>
<dbReference type="InterPro" id="IPR029058">
    <property type="entry name" value="AB_hydrolase_fold"/>
</dbReference>
<dbReference type="InterPro" id="IPR046880">
    <property type="entry name" value="TPR-S"/>
</dbReference>
<evidence type="ECO:0000259" key="1">
    <source>
        <dbReference type="Pfam" id="PF12770"/>
    </source>
</evidence>
<dbReference type="STRING" id="92487.SAMN02745130_02854"/>
<dbReference type="RefSeq" id="WP_159448646.1">
    <property type="nucleotide sequence ID" value="NZ_FUYB01000016.1"/>
</dbReference>
<dbReference type="InterPro" id="IPR055803">
    <property type="entry name" value="DUF7379"/>
</dbReference>
<dbReference type="Pfam" id="PF12770">
    <property type="entry name" value="CHAT"/>
    <property type="match status" value="1"/>
</dbReference>
<dbReference type="Gene3D" id="3.40.50.1820">
    <property type="entry name" value="alpha/beta hydrolase"/>
    <property type="match status" value="2"/>
</dbReference>
<keyword evidence="4" id="KW-1185">Reference proteome</keyword>
<evidence type="ECO:0000313" key="3">
    <source>
        <dbReference type="EMBL" id="SKA87681.1"/>
    </source>
</evidence>
<dbReference type="Proteomes" id="UP000190460">
    <property type="component" value="Unassembled WGS sequence"/>
</dbReference>
<evidence type="ECO:0000313" key="4">
    <source>
        <dbReference type="Proteomes" id="UP000190460"/>
    </source>
</evidence>
<accession>A0A1T4XF50</accession>
<dbReference type="EMBL" id="FUYB01000016">
    <property type="protein sequence ID" value="SKA87681.1"/>
    <property type="molecule type" value="Genomic_DNA"/>
</dbReference>
<sequence>MRAANSESTQDAKLVLLIPPQTQRSLLRNESKLPLPRALASHSRATSSGRNVFMNDAAVQVKAVFDLSQGGRSATVASQQETVDSEQLMVLEAQDGSVVIMRADQLQAELQRLYPDEVKAGEPLDLKVLRDHEANSRGLDSWIWSKLSILNLTPDSFIRAAQEQALDWLEAKLGQRFEDLAYAQASWVGAKALMEVIEAKLEGEPGLYRWTNKQIQLTDRVTIEDQELEAAAKNQDPILVFIHGTGSSTVGSFGDLRLTNQEISWEHISRSFNKRVYGFEHRTLSASPLDNALQLAKILPQGCRLSLVTHSRGGLVGDLLCLDNFELGLIEHYQRRPIHLDGQPESTQQASIRQLIVEQERQQLIELHALLLKKQFQIERYVRVACPAGGTTLMADNIDLFLSGFLSLLSLGASFIPVVGAVSASVLNAFRRVVLEIAAKRIDPRFIPGLEAMLPDSPLAGFLATASRSDSIQMLAITGNTDSDQASLLKRIAIIFTDWVLFGKTDNDFVVDTQSMRAGLAKRNTSYEYYAQDNQVSHIHYFQRANTRRALYQWLNTQDPTQLPGFTRIPTDCDLKLDHLSPAGADHPAKTKPLTRPATAPLVFYLPDLMGTHLAICPPNQGKGDRIWFDPFDLAAGGMSSLDISKRNVRPDGLFQRYYSELQTYLEKTYEVIPWPYDWRLGLDVLAKQLGELIESKLQELDQKNQPLRPVNILAHGMSGLVVRLLMASQAEGQSSIWEKIARRPHSYCVMLGTPNQGSHSVLENLLGKGRAVRQLASLDFQHNLQEILDIIAKFDGLLHLLPIDNPADPPTPTLDYFEAKTWKKLYELNRDRWFAGGEAFGALPDKAQLQQAKQLRARLTQQEEQGLPQAERLIYVFGYDLHTPQGLKIEHNRLSLQATTEGDGSVTWAAGYLKGLAASQYWYMPVSHANLTNTRQYFPALAELLQTGSTQALAHNPPRQRSTIQRSYRYEAGPVLHSGAEEVALACFGDRPQREPVEDTTQTLQVAVRAMDLRFVQQPILCGHYQSDAIASAERVIDDYLVQGALSQRERLGIYAGPVSTSTIILRPRSTEDLHRHTCRGAIIVGLGEWSQISAQKITDTVRDGVLNYLLTAPLNPHLESSQTEELGLNSLLIGYNSTTHITVEASIEAIVRGVCEANQQYRYNCEDQPKRCVAKLDFIEFYLDTAITAAYMVRELPKRLETDLERLETRLIPANELIAPRYQGVRHRLSERTIGSGYWPRLMVTNAEDSKEQSVLESTPAELLKYVYLSERARAETVIQQRQPGLIEALIRDAIISSEYKPEISRTLFQLMIPFDFKSAARQTTRLLLILDSYTANLPWEMLQADDEPFALQVQMVRQLSSMRFRRRVTTTISKTACVIANPLTSGFYRKFPDYDPEPTNREDDKSLASLAGATDEGLQVAELLERNEYRVERCLPATSEAAPNQTALDVFNILFKQPYRILMIAAHGEVNLKGTDGKYRTGVILSDGTLLTAAEISQMEEIPDLVFLNCCHLATITGTKTVNYNRLAYSISRELIEMGVRCVIAAGWAVDDAAACTFSTTFFASFIEKNQNFGQAVYDARRQTRLSHPSLNTWGAYQAYGDPSFILDPTKIPKRTSDSYQPVSAHELQDVLASIDVDMHHKVRDYTFQSLHEELEDLAANLTNTAWLTTPGTQYQLARLYGNVLPDGFVEARKACQAAIAEEDRNGQVPIVALELMANLESRQAEALALKALEFPTADPERAMLFDEAIDLVKTAIERLQGLLSITKYVQIAAALDGPVHFSSNTERYALLGSAYKRLAIILLQQNQAWQPIQAALLESLKAYQQAEGIELGAKLKAYPLINRLQLAAILNQTPDNCLELLDRAHAAVRLQFTESNDFFDAVMSADIEIARFLANPAEPNETDDYFIRLYQEVTREVATTVRNFNSVVQQLRNLAQLLSLAANSLYATNTQMLALSQKKVAILEKLASALAHHH</sequence>
<feature type="domain" description="CHAT" evidence="1">
    <location>
        <begin position="1306"/>
        <end position="1605"/>
    </location>
</feature>
<reference evidence="3 4" key="1">
    <citation type="submission" date="2017-02" db="EMBL/GenBank/DDBJ databases">
        <authorList>
            <person name="Peterson S.W."/>
        </authorList>
    </citation>
    <scope>NUCLEOTIDE SEQUENCE [LARGE SCALE GENOMIC DNA]</scope>
    <source>
        <strain evidence="3 4">ATCC 49788</strain>
    </source>
</reference>
<dbReference type="SUPFAM" id="SSF53474">
    <property type="entry name" value="alpha/beta-Hydrolases"/>
    <property type="match status" value="2"/>
</dbReference>